<evidence type="ECO:0000313" key="15">
    <source>
        <dbReference type="EMBL" id="MVZ97312.1"/>
    </source>
</evidence>
<dbReference type="PROSITE" id="PS52016">
    <property type="entry name" value="TONB_DEPENDENT_REC_3"/>
    <property type="match status" value="1"/>
</dbReference>
<keyword evidence="8 9" id="KW-0998">Cell outer membrane</keyword>
<dbReference type="EMBL" id="SDWJ01000001">
    <property type="protein sequence ID" value="MVZ97312.1"/>
    <property type="molecule type" value="Genomic_DNA"/>
</dbReference>
<keyword evidence="16" id="KW-1185">Reference proteome</keyword>
<evidence type="ECO:0000256" key="9">
    <source>
        <dbReference type="PROSITE-ProRule" id="PRU01360"/>
    </source>
</evidence>
<dbReference type="SUPFAM" id="SSF56935">
    <property type="entry name" value="Porins"/>
    <property type="match status" value="1"/>
</dbReference>
<evidence type="ECO:0000259" key="13">
    <source>
        <dbReference type="Pfam" id="PF00593"/>
    </source>
</evidence>
<dbReference type="InterPro" id="IPR039426">
    <property type="entry name" value="TonB-dep_rcpt-like"/>
</dbReference>
<dbReference type="PANTHER" id="PTHR40980">
    <property type="entry name" value="PLUG DOMAIN-CONTAINING PROTEIN"/>
    <property type="match status" value="1"/>
</dbReference>
<evidence type="ECO:0000256" key="6">
    <source>
        <dbReference type="ARBA" id="ARBA00023077"/>
    </source>
</evidence>
<evidence type="ECO:0000256" key="7">
    <source>
        <dbReference type="ARBA" id="ARBA00023136"/>
    </source>
</evidence>
<keyword evidence="3 9" id="KW-1134">Transmembrane beta strand</keyword>
<organism evidence="15 16">
    <name type="scientific">Sphingorhabdus profundilacus</name>
    <dbReference type="NCBI Taxonomy" id="2509718"/>
    <lineage>
        <taxon>Bacteria</taxon>
        <taxon>Pseudomonadati</taxon>
        <taxon>Pseudomonadota</taxon>
        <taxon>Alphaproteobacteria</taxon>
        <taxon>Sphingomonadales</taxon>
        <taxon>Sphingomonadaceae</taxon>
        <taxon>Sphingorhabdus</taxon>
    </lineage>
</organism>
<dbReference type="InterPro" id="IPR010104">
    <property type="entry name" value="TonB_rcpt_bac"/>
</dbReference>
<dbReference type="Pfam" id="PF07715">
    <property type="entry name" value="Plug"/>
    <property type="match status" value="1"/>
</dbReference>
<dbReference type="RefSeq" id="WP_160353194.1">
    <property type="nucleotide sequence ID" value="NZ_SDWJ01000001.1"/>
</dbReference>
<dbReference type="OrthoDB" id="5476657at2"/>
<dbReference type="InterPro" id="IPR037066">
    <property type="entry name" value="Plug_dom_sf"/>
</dbReference>
<dbReference type="InterPro" id="IPR012910">
    <property type="entry name" value="Plug_dom"/>
</dbReference>
<proteinExistence type="inferred from homology"/>
<dbReference type="Proteomes" id="UP000471147">
    <property type="component" value="Unassembled WGS sequence"/>
</dbReference>
<keyword evidence="4 9" id="KW-0812">Transmembrane</keyword>
<dbReference type="InterPro" id="IPR010917">
    <property type="entry name" value="TonB_rcpt_CS"/>
</dbReference>
<evidence type="ECO:0000256" key="8">
    <source>
        <dbReference type="ARBA" id="ARBA00023237"/>
    </source>
</evidence>
<comment type="subcellular location">
    <subcellularLocation>
        <location evidence="1 9">Cell outer membrane</location>
        <topology evidence="1 9">Multi-pass membrane protein</topology>
    </subcellularLocation>
</comment>
<evidence type="ECO:0000256" key="2">
    <source>
        <dbReference type="ARBA" id="ARBA00022448"/>
    </source>
</evidence>
<gene>
    <name evidence="15" type="ORF">EUU23_06290</name>
</gene>
<dbReference type="Gene3D" id="2.40.170.20">
    <property type="entry name" value="TonB-dependent receptor, beta-barrel domain"/>
    <property type="match status" value="1"/>
</dbReference>
<keyword evidence="2 9" id="KW-0813">Transport</keyword>
<feature type="chain" id="PRO_5026322216" evidence="12">
    <location>
        <begin position="36"/>
        <end position="960"/>
    </location>
</feature>
<evidence type="ECO:0000256" key="1">
    <source>
        <dbReference type="ARBA" id="ARBA00004571"/>
    </source>
</evidence>
<evidence type="ECO:0000256" key="3">
    <source>
        <dbReference type="ARBA" id="ARBA00022452"/>
    </source>
</evidence>
<dbReference type="Pfam" id="PF00593">
    <property type="entry name" value="TonB_dep_Rec_b-barrel"/>
    <property type="match status" value="1"/>
</dbReference>
<evidence type="ECO:0000256" key="12">
    <source>
        <dbReference type="SAM" id="SignalP"/>
    </source>
</evidence>
<sequence length="960" mass="103351">MAKFQYNSARQFAHSASRFALGTAMVAALISPAAAQDAAPADGDEDAIVVTGFRASIENAISVKRESDFIVDIVSSDDIAGLPDVSIAESLARLPGVSAQRTGGQASAINIRGLSQDLVSASLNGREQVATSGNRTIEFDQYPSELINQAAVYKSPLARHIEGGIGGKIDLQTVRPLSNKENFKGQVNIRGLYNDRASESPDVGSTGYRASGSIQLKLADDTIGFALGYARLFQPNVATRFVQFDFPTPGNNGSPTRDLDGNGKPDAFNFGFEGIQFGGRETRDAVISVLQWEPSDSVRLLVDGYYSRFKSDVARRGFRVVSTQSGDNQITNPVVINDALVGGRFTNQIGSNGFGFGLGTELVNQDESRRDELYTFGGNLAYDFSDNITASVDVSYSSGTSFFNNSGINLRPYVTGVAPVSAQNPLGVVRADQVPGNIIVDYRLNGINLPTINFISTNFTDTDIAGGSAFLLDGQFLVPQRDEDELFAVAGDVNIAMDDNFFKSIDFGFRYADRNAQRVVTSFNTFGILGGPLQVPADIVKIGGFSGGFAGAGLPNFAVVDIDKAFNLAFGNNFGSRQPTDQIAFDFTIDQSFRIKEETIAGYGQVNFDSTLGGLGFRGNFGLRVVKTDQSSTVLFADPNLQDNPATPPPARENRRLVTRGDKFTDFLPSVNMILDLSESDLLRLSYSRQISRPRFFELRGSISVNTGSDGNTSGSGGNPSLQPFRANQFDFSYEHYLGRSGIIAIGAFYKDLRSFIINDTIAQFNFVENGVTPPPIPGTNIPGNATGSFGAPINGDGGYVWGIEFQLSKTFTELPAPFDGLGVQLNYAYSESDLNFPSSTSGANINLPLPGLSRHVFNPVVFYEKSGFGARVSARHRSSFVSPQIGISELILTSAPETVVDAQLSYEFPVSSALAGLKLLAQANNLTDEPTRTFFGREDQTGTLQNFGRTFFLGATFNF</sequence>
<keyword evidence="7 9" id="KW-0472">Membrane</keyword>
<keyword evidence="5 12" id="KW-0732">Signal</keyword>
<comment type="similarity">
    <text evidence="9 11">Belongs to the TonB-dependent receptor family.</text>
</comment>
<comment type="caution">
    <text evidence="15">The sequence shown here is derived from an EMBL/GenBank/DDBJ whole genome shotgun (WGS) entry which is preliminary data.</text>
</comment>
<keyword evidence="15" id="KW-0675">Receptor</keyword>
<protein>
    <submittedName>
        <fullName evidence="15">TonB-dependent receptor</fullName>
    </submittedName>
</protein>
<evidence type="ECO:0000256" key="4">
    <source>
        <dbReference type="ARBA" id="ARBA00022692"/>
    </source>
</evidence>
<dbReference type="Gene3D" id="2.170.130.10">
    <property type="entry name" value="TonB-dependent receptor, plug domain"/>
    <property type="match status" value="1"/>
</dbReference>
<dbReference type="AlphaFoldDB" id="A0A6I4LVB7"/>
<reference evidence="15 16" key="1">
    <citation type="submission" date="2019-01" db="EMBL/GenBank/DDBJ databases">
        <title>Sphingorhabdus lacus sp.nov., isolated from an oligotrophic freshwater lake.</title>
        <authorList>
            <person name="Park M."/>
        </authorList>
    </citation>
    <scope>NUCLEOTIDE SEQUENCE [LARGE SCALE GENOMIC DNA]</scope>
    <source>
        <strain evidence="15 16">IMCC26285</strain>
    </source>
</reference>
<feature type="short sequence motif" description="TonB C-terminal box" evidence="10">
    <location>
        <begin position="943"/>
        <end position="960"/>
    </location>
</feature>
<evidence type="ECO:0000313" key="16">
    <source>
        <dbReference type="Proteomes" id="UP000471147"/>
    </source>
</evidence>
<feature type="domain" description="TonB-dependent receptor plug" evidence="14">
    <location>
        <begin position="64"/>
        <end position="167"/>
    </location>
</feature>
<dbReference type="NCBIfam" id="TIGR01782">
    <property type="entry name" value="TonB-Xanth-Caul"/>
    <property type="match status" value="1"/>
</dbReference>
<feature type="domain" description="TonB-dependent receptor-like beta-barrel" evidence="13">
    <location>
        <begin position="463"/>
        <end position="927"/>
    </location>
</feature>
<dbReference type="InterPro" id="IPR036942">
    <property type="entry name" value="Beta-barrel_TonB_sf"/>
</dbReference>
<feature type="signal peptide" evidence="12">
    <location>
        <begin position="1"/>
        <end position="35"/>
    </location>
</feature>
<name>A0A6I4LVB7_9SPHN</name>
<dbReference type="InterPro" id="IPR000531">
    <property type="entry name" value="Beta-barrel_TonB"/>
</dbReference>
<evidence type="ECO:0000259" key="14">
    <source>
        <dbReference type="Pfam" id="PF07715"/>
    </source>
</evidence>
<accession>A0A6I4LVB7</accession>
<keyword evidence="6 11" id="KW-0798">TonB box</keyword>
<dbReference type="GO" id="GO:0009279">
    <property type="term" value="C:cell outer membrane"/>
    <property type="evidence" value="ECO:0007669"/>
    <property type="project" value="UniProtKB-SubCell"/>
</dbReference>
<dbReference type="PANTHER" id="PTHR40980:SF3">
    <property type="entry name" value="TONB-DEPENDENT RECEPTOR-LIKE BETA-BARREL DOMAIN-CONTAINING PROTEIN"/>
    <property type="match status" value="1"/>
</dbReference>
<evidence type="ECO:0000256" key="11">
    <source>
        <dbReference type="RuleBase" id="RU003357"/>
    </source>
</evidence>
<evidence type="ECO:0000256" key="10">
    <source>
        <dbReference type="PROSITE-ProRule" id="PRU10144"/>
    </source>
</evidence>
<evidence type="ECO:0000256" key="5">
    <source>
        <dbReference type="ARBA" id="ARBA00022729"/>
    </source>
</evidence>
<dbReference type="PROSITE" id="PS01156">
    <property type="entry name" value="TONB_DEPENDENT_REC_2"/>
    <property type="match status" value="1"/>
</dbReference>